<protein>
    <submittedName>
        <fullName evidence="8">Flagellar biogenesis protein FliO</fullName>
    </submittedName>
</protein>
<dbReference type="Proteomes" id="UP000530424">
    <property type="component" value="Unassembled WGS sequence"/>
</dbReference>
<feature type="region of interest" description="Disordered" evidence="6">
    <location>
        <begin position="93"/>
        <end position="120"/>
    </location>
</feature>
<dbReference type="RefSeq" id="WP_179666420.1">
    <property type="nucleotide sequence ID" value="NZ_JACCFP010000001.1"/>
</dbReference>
<sequence>MGESSGMAELGIRLVGSLAVVVGLLILIARLVNRRFKPADGAPVRVVHRQPLTRGSGVAVVAVGTRVLVLGTTEQQVTLLAEVEPDEIGLDEEYEHDEEVSIRPRLAARPTRPASADGRLAGSLLSADTWRQTLAAFSGSRDGRGATSSTTGEPGRATSSTTGEPDMATSSTTGEPDMASSSTTGEPGRVTSSTTEDEEQRAS</sequence>
<accession>A0A853BXG9</accession>
<keyword evidence="8" id="KW-0282">Flagellum</keyword>
<comment type="caution">
    <text evidence="8">The sequence shown here is derived from an EMBL/GenBank/DDBJ whole genome shotgun (WGS) entry which is preliminary data.</text>
</comment>
<keyword evidence="9" id="KW-1185">Reference proteome</keyword>
<keyword evidence="8" id="KW-0966">Cell projection</keyword>
<dbReference type="Pfam" id="PF04347">
    <property type="entry name" value="FliO"/>
    <property type="match status" value="1"/>
</dbReference>
<gene>
    <name evidence="8" type="ORF">HNR19_000513</name>
</gene>
<evidence type="ECO:0000256" key="1">
    <source>
        <dbReference type="ARBA" id="ARBA00004236"/>
    </source>
</evidence>
<keyword evidence="4 7" id="KW-1133">Transmembrane helix</keyword>
<comment type="subcellular location">
    <subcellularLocation>
        <location evidence="1">Cell membrane</location>
    </subcellularLocation>
</comment>
<feature type="compositionally biased region" description="Low complexity" evidence="6">
    <location>
        <begin position="103"/>
        <end position="116"/>
    </location>
</feature>
<evidence type="ECO:0000256" key="6">
    <source>
        <dbReference type="SAM" id="MobiDB-lite"/>
    </source>
</evidence>
<evidence type="ECO:0000256" key="4">
    <source>
        <dbReference type="ARBA" id="ARBA00022989"/>
    </source>
</evidence>
<dbReference type="GO" id="GO:0016020">
    <property type="term" value="C:membrane"/>
    <property type="evidence" value="ECO:0007669"/>
    <property type="project" value="InterPro"/>
</dbReference>
<feature type="transmembrane region" description="Helical" evidence="7">
    <location>
        <begin position="12"/>
        <end position="32"/>
    </location>
</feature>
<keyword evidence="2" id="KW-1003">Cell membrane</keyword>
<keyword evidence="5 7" id="KW-0472">Membrane</keyword>
<evidence type="ECO:0000313" key="8">
    <source>
        <dbReference type="EMBL" id="NYI99814.1"/>
    </source>
</evidence>
<evidence type="ECO:0000256" key="5">
    <source>
        <dbReference type="ARBA" id="ARBA00023136"/>
    </source>
</evidence>
<dbReference type="EMBL" id="JACCFP010000001">
    <property type="protein sequence ID" value="NYI99814.1"/>
    <property type="molecule type" value="Genomic_DNA"/>
</dbReference>
<evidence type="ECO:0000313" key="9">
    <source>
        <dbReference type="Proteomes" id="UP000530424"/>
    </source>
</evidence>
<evidence type="ECO:0000256" key="7">
    <source>
        <dbReference type="SAM" id="Phobius"/>
    </source>
</evidence>
<feature type="region of interest" description="Disordered" evidence="6">
    <location>
        <begin position="136"/>
        <end position="203"/>
    </location>
</feature>
<evidence type="ECO:0000256" key="2">
    <source>
        <dbReference type="ARBA" id="ARBA00022475"/>
    </source>
</evidence>
<keyword evidence="3 7" id="KW-0812">Transmembrane</keyword>
<feature type="compositionally biased region" description="Polar residues" evidence="6">
    <location>
        <begin position="146"/>
        <end position="194"/>
    </location>
</feature>
<dbReference type="InterPro" id="IPR022781">
    <property type="entry name" value="Flagellar_biosynth_FliO"/>
</dbReference>
<keyword evidence="8" id="KW-0969">Cilium</keyword>
<dbReference type="AlphaFoldDB" id="A0A853BXG9"/>
<organism evidence="8 9">
    <name type="scientific">Nocardioides thalensis</name>
    <dbReference type="NCBI Taxonomy" id="1914755"/>
    <lineage>
        <taxon>Bacteria</taxon>
        <taxon>Bacillati</taxon>
        <taxon>Actinomycetota</taxon>
        <taxon>Actinomycetes</taxon>
        <taxon>Propionibacteriales</taxon>
        <taxon>Nocardioidaceae</taxon>
        <taxon>Nocardioides</taxon>
    </lineage>
</organism>
<dbReference type="GO" id="GO:0044781">
    <property type="term" value="P:bacterial-type flagellum organization"/>
    <property type="evidence" value="ECO:0007669"/>
    <property type="project" value="InterPro"/>
</dbReference>
<proteinExistence type="predicted"/>
<reference evidence="8 9" key="1">
    <citation type="submission" date="2020-07" db="EMBL/GenBank/DDBJ databases">
        <title>Sequencing the genomes of 1000 actinobacteria strains.</title>
        <authorList>
            <person name="Klenk H.-P."/>
        </authorList>
    </citation>
    <scope>NUCLEOTIDE SEQUENCE [LARGE SCALE GENOMIC DNA]</scope>
    <source>
        <strain evidence="8 9">DSM 103833</strain>
    </source>
</reference>
<name>A0A853BXG9_9ACTN</name>
<evidence type="ECO:0000256" key="3">
    <source>
        <dbReference type="ARBA" id="ARBA00022692"/>
    </source>
</evidence>